<evidence type="ECO:0000256" key="4">
    <source>
        <dbReference type="ARBA" id="ARBA00022989"/>
    </source>
</evidence>
<feature type="compositionally biased region" description="Basic and acidic residues" evidence="7">
    <location>
        <begin position="185"/>
        <end position="195"/>
    </location>
</feature>
<dbReference type="OrthoDB" id="430207at2759"/>
<accession>A0A068RHG8</accession>
<evidence type="ECO:0000256" key="1">
    <source>
        <dbReference type="ARBA" id="ARBA00004141"/>
    </source>
</evidence>
<evidence type="ECO:0000313" key="8">
    <source>
        <dbReference type="EMBL" id="CDH49613.1"/>
    </source>
</evidence>
<dbReference type="GO" id="GO:0016020">
    <property type="term" value="C:membrane"/>
    <property type="evidence" value="ECO:0007669"/>
    <property type="project" value="UniProtKB-SubCell"/>
</dbReference>
<comment type="subcellular location">
    <subcellularLocation>
        <location evidence="1">Membrane</location>
        <topology evidence="1">Multi-pass membrane protein</topology>
    </subcellularLocation>
</comment>
<dbReference type="VEuPathDB" id="FungiDB:LCOR_01352.1"/>
<dbReference type="PANTHER" id="PTHR11266:SF17">
    <property type="entry name" value="PROTEIN MPV17"/>
    <property type="match status" value="1"/>
</dbReference>
<gene>
    <name evidence="8" type="ORF">LCOR_01352.1</name>
</gene>
<evidence type="ECO:0000256" key="6">
    <source>
        <dbReference type="RuleBase" id="RU363053"/>
    </source>
</evidence>
<feature type="transmembrane region" description="Helical" evidence="6">
    <location>
        <begin position="150"/>
        <end position="168"/>
    </location>
</feature>
<dbReference type="GO" id="GO:0005739">
    <property type="term" value="C:mitochondrion"/>
    <property type="evidence" value="ECO:0007669"/>
    <property type="project" value="TreeGrafter"/>
</dbReference>
<evidence type="ECO:0000256" key="7">
    <source>
        <dbReference type="SAM" id="MobiDB-lite"/>
    </source>
</evidence>
<dbReference type="STRING" id="1263082.A0A068RHG8"/>
<name>A0A068RHG8_9FUNG</name>
<dbReference type="EMBL" id="CBTN010000003">
    <property type="protein sequence ID" value="CDH49613.1"/>
    <property type="molecule type" value="Genomic_DNA"/>
</dbReference>
<dbReference type="PANTHER" id="PTHR11266">
    <property type="entry name" value="PEROXISOMAL MEMBRANE PROTEIN 2, PXMP2 MPV17"/>
    <property type="match status" value="1"/>
</dbReference>
<evidence type="ECO:0000256" key="5">
    <source>
        <dbReference type="ARBA" id="ARBA00023136"/>
    </source>
</evidence>
<organism evidence="8 9">
    <name type="scientific">Lichtheimia corymbifera JMRC:FSU:9682</name>
    <dbReference type="NCBI Taxonomy" id="1263082"/>
    <lineage>
        <taxon>Eukaryota</taxon>
        <taxon>Fungi</taxon>
        <taxon>Fungi incertae sedis</taxon>
        <taxon>Mucoromycota</taxon>
        <taxon>Mucoromycotina</taxon>
        <taxon>Mucoromycetes</taxon>
        <taxon>Mucorales</taxon>
        <taxon>Lichtheimiaceae</taxon>
        <taxon>Lichtheimia</taxon>
    </lineage>
</organism>
<feature type="transmembrane region" description="Helical" evidence="6">
    <location>
        <begin position="89"/>
        <end position="110"/>
    </location>
</feature>
<evidence type="ECO:0000313" key="9">
    <source>
        <dbReference type="Proteomes" id="UP000027586"/>
    </source>
</evidence>
<feature type="region of interest" description="Disordered" evidence="7">
    <location>
        <begin position="174"/>
        <end position="195"/>
    </location>
</feature>
<keyword evidence="5 6" id="KW-0472">Membrane</keyword>
<proteinExistence type="inferred from homology"/>
<feature type="transmembrane region" description="Helical" evidence="6">
    <location>
        <begin position="48"/>
        <end position="68"/>
    </location>
</feature>
<dbReference type="Pfam" id="PF04117">
    <property type="entry name" value="Mpv17_PMP22"/>
    <property type="match status" value="1"/>
</dbReference>
<reference evidence="8" key="1">
    <citation type="submission" date="2013-08" db="EMBL/GenBank/DDBJ databases">
        <title>Gene expansion shapes genome architecture in the human pathogen Lichtheimia corymbifera: an evolutionary genomics analysis in the ancient terrestrial Mucorales (Mucoromycotina).</title>
        <authorList>
            <person name="Schwartze V.U."/>
            <person name="Winter S."/>
            <person name="Shelest E."/>
            <person name="Marcet-Houben M."/>
            <person name="Horn F."/>
            <person name="Wehner S."/>
            <person name="Hoffmann K."/>
            <person name="Riege K."/>
            <person name="Sammeth M."/>
            <person name="Nowrousian M."/>
            <person name="Valiante V."/>
            <person name="Linde J."/>
            <person name="Jacobsen I.D."/>
            <person name="Marz M."/>
            <person name="Brakhage A.A."/>
            <person name="Gabaldon T."/>
            <person name="Bocker S."/>
            <person name="Voigt K."/>
        </authorList>
    </citation>
    <scope>NUCLEOTIDE SEQUENCE [LARGE SCALE GENOMIC DNA]</scope>
    <source>
        <strain evidence="8">FSU 9682</strain>
    </source>
</reference>
<dbReference type="AlphaFoldDB" id="A0A068RHG8"/>
<evidence type="ECO:0000256" key="2">
    <source>
        <dbReference type="ARBA" id="ARBA00006824"/>
    </source>
</evidence>
<keyword evidence="4 6" id="KW-1133">Transmembrane helix</keyword>
<dbReference type="InterPro" id="IPR007248">
    <property type="entry name" value="Mpv17_PMP22"/>
</dbReference>
<evidence type="ECO:0000256" key="3">
    <source>
        <dbReference type="ARBA" id="ARBA00022692"/>
    </source>
</evidence>
<protein>
    <submittedName>
        <fullName evidence="8">Protein sym1</fullName>
    </submittedName>
</protein>
<comment type="similarity">
    <text evidence="2 6">Belongs to the peroxisomal membrane protein PXMP2/4 family.</text>
</comment>
<comment type="caution">
    <text evidence="8">The sequence shown here is derived from an EMBL/GenBank/DDBJ whole genome shotgun (WGS) entry which is preliminary data.</text>
</comment>
<dbReference type="Proteomes" id="UP000027586">
    <property type="component" value="Unassembled WGS sequence"/>
</dbReference>
<keyword evidence="9" id="KW-1185">Reference proteome</keyword>
<sequence length="195" mass="21772">MWKVYNKLLARQPILVQSITTAFLFATGDVVAQQYVERKGMENHDTSRTMRMAVFGGCFAGPVLGNWYRFLELNVKGSTPIKALVKKVAVDQFLCAPVFIGIFFSAQGLLEGKSVNEIKEKLQQGYTTAVLANYKLWPAVQLVNFYAVPLYYRLAVTNVVAIGWNAYLSNVNQRSSSSVPQPVKVNEKENITSPL</sequence>
<keyword evidence="3 6" id="KW-0812">Transmembrane</keyword>